<dbReference type="KEGG" id="vg:55060204"/>
<accession>A0A161I6U7</accession>
<dbReference type="Proteomes" id="UP000274817">
    <property type="component" value="Segment"/>
</dbReference>
<dbReference type="RefSeq" id="YP_009824952.1">
    <property type="nucleotide sequence ID" value="NC_048209.1"/>
</dbReference>
<organism evidence="2 3">
    <name type="scientific">Zambian malbrouck virus 1</name>
    <dbReference type="NCBI Taxonomy" id="2682610"/>
    <lineage>
        <taxon>Viruses</taxon>
        <taxon>Riboviria</taxon>
        <taxon>Orthornavirae</taxon>
        <taxon>Pisuviricota</taxon>
        <taxon>Pisoniviricetes</taxon>
        <taxon>Nidovirales</taxon>
        <taxon>Arnidovirineae</taxon>
        <taxon>Arteriviridae</taxon>
        <taxon>Simarterivirinae</taxon>
        <taxon>Epsilonarterivirus</taxon>
        <taxon>Sheartevirus</taxon>
        <taxon>Epsilonarterivirus zamalb</taxon>
    </lineage>
</organism>
<feature type="transmembrane region" description="Helical" evidence="1">
    <location>
        <begin position="251"/>
        <end position="269"/>
    </location>
</feature>
<protein>
    <submittedName>
        <fullName evidence="2">GP3 protein</fullName>
    </submittedName>
</protein>
<reference evidence="2" key="1">
    <citation type="journal article" date="2016" name="J. Virol.">
        <title>Arteriviruses, pegiviruses, and lentiviruses are common among wild African monkeys.</title>
        <authorList>
            <person name="Bailey A."/>
            <person name="Heimbruch K."/>
        </authorList>
    </citation>
    <scope>NUCLEOTIDE SEQUENCE</scope>
    <source>
        <strain evidence="2">SHFVagmMal_seqID_01</strain>
    </source>
</reference>
<keyword evidence="1" id="KW-1133">Transmembrane helix</keyword>
<sequence precursor="true">MGHHPIFRILSFSSLLCCVFSYCFKLPDPDTHISVFLNYTTCHLQGNIQAGVNALHGCHSLPHNEFSGHFDPLNINYTTAAPVGALALGLQLYARKHECSWELPSSFCCNITLHGTTVTPTSNPTSSPTGSSGSSERHAVCVPCTSQEISNQAGLTFTRNESVFSGGCATNLQAGSTKFTESVHIHTDAFSVLHLLECITEALSTNGTFYCRSNSSVVKCTSANHTVIAFCHNTTHYSPVDLPHPFAAIEWAAAIYTAITLVGIFILNYV</sequence>
<proteinExistence type="predicted"/>
<evidence type="ECO:0000256" key="1">
    <source>
        <dbReference type="SAM" id="Phobius"/>
    </source>
</evidence>
<name>A0A161I6U7_9NIDO</name>
<dbReference type="InterPro" id="IPR003412">
    <property type="entry name" value="Arteri_GP4"/>
</dbReference>
<evidence type="ECO:0000313" key="3">
    <source>
        <dbReference type="Proteomes" id="UP000274817"/>
    </source>
</evidence>
<gene>
    <name evidence="2" type="primary">ORF3</name>
</gene>
<evidence type="ECO:0000313" key="2">
    <source>
        <dbReference type="EMBL" id="ANB32508.1"/>
    </source>
</evidence>
<keyword evidence="3" id="KW-1185">Reference proteome</keyword>
<dbReference type="GeneID" id="55060204"/>
<dbReference type="EMBL" id="KT166441">
    <property type="protein sequence ID" value="ANB32508.1"/>
    <property type="molecule type" value="Genomic_RNA"/>
</dbReference>
<dbReference type="GO" id="GO:0019031">
    <property type="term" value="C:viral envelope"/>
    <property type="evidence" value="ECO:0007669"/>
    <property type="project" value="InterPro"/>
</dbReference>
<keyword evidence="1" id="KW-0472">Membrane</keyword>
<keyword evidence="1" id="KW-0812">Transmembrane</keyword>
<dbReference type="Pfam" id="PF02497">
    <property type="entry name" value="Arteri_GP4"/>
    <property type="match status" value="1"/>
</dbReference>